<feature type="compositionally biased region" description="Acidic residues" evidence="12">
    <location>
        <begin position="2394"/>
        <end position="2441"/>
    </location>
</feature>
<dbReference type="PANTHER" id="PTHR11254:SF67">
    <property type="entry name" value="E3 UBIQUITIN-PROTEIN LIGASE HUWE1"/>
    <property type="match status" value="1"/>
</dbReference>
<feature type="compositionally biased region" description="Basic and acidic residues" evidence="12">
    <location>
        <begin position="3018"/>
        <end position="3033"/>
    </location>
</feature>
<keyword evidence="15" id="KW-1185">Reference proteome</keyword>
<dbReference type="GO" id="GO:0005634">
    <property type="term" value="C:nucleus"/>
    <property type="evidence" value="ECO:0007669"/>
    <property type="project" value="UniProtKB-SubCell"/>
</dbReference>
<evidence type="ECO:0000256" key="7">
    <source>
        <dbReference type="ARBA" id="ARBA00022786"/>
    </source>
</evidence>
<protein>
    <recommendedName>
        <fullName evidence="4">HECT-type E3 ubiquitin transferase</fullName>
        <ecNumber evidence="4">2.3.2.26</ecNumber>
    </recommendedName>
</protein>
<feature type="region of interest" description="Disordered" evidence="12">
    <location>
        <begin position="285"/>
        <end position="356"/>
    </location>
</feature>
<dbReference type="Proteomes" id="UP001172102">
    <property type="component" value="Unassembled WGS sequence"/>
</dbReference>
<dbReference type="GO" id="GO:0051028">
    <property type="term" value="P:mRNA transport"/>
    <property type="evidence" value="ECO:0007669"/>
    <property type="project" value="UniProtKB-KW"/>
</dbReference>
<dbReference type="GO" id="GO:0000209">
    <property type="term" value="P:protein polyubiquitination"/>
    <property type="evidence" value="ECO:0007669"/>
    <property type="project" value="TreeGrafter"/>
</dbReference>
<feature type="region of interest" description="Disordered" evidence="12">
    <location>
        <begin position="2361"/>
        <end position="2534"/>
    </location>
</feature>
<dbReference type="EMBL" id="JAUKUA010000007">
    <property type="protein sequence ID" value="KAK0704735.1"/>
    <property type="molecule type" value="Genomic_DNA"/>
</dbReference>
<comment type="caution">
    <text evidence="14">The sequence shown here is derived from an EMBL/GenBank/DDBJ whole genome shotgun (WGS) entry which is preliminary data.</text>
</comment>
<dbReference type="Gene3D" id="3.30.2160.10">
    <property type="entry name" value="Hect, E3 ligase catalytic domain"/>
    <property type="match status" value="1"/>
</dbReference>
<accession>A0AA40DIT5</accession>
<keyword evidence="5" id="KW-0813">Transport</keyword>
<feature type="compositionally biased region" description="Low complexity" evidence="12">
    <location>
        <begin position="3034"/>
        <end position="3046"/>
    </location>
</feature>
<dbReference type="InterPro" id="IPR010314">
    <property type="entry name" value="E3_Ub_ligase_DUF913"/>
</dbReference>
<dbReference type="Pfam" id="PF14377">
    <property type="entry name" value="UBM"/>
    <property type="match status" value="3"/>
</dbReference>
<dbReference type="FunFam" id="3.30.2410.10:FF:000004">
    <property type="entry name" value="E3 ubiquitin-protein ligase HUWE1, variant"/>
    <property type="match status" value="1"/>
</dbReference>
<dbReference type="Gene3D" id="3.90.1750.10">
    <property type="entry name" value="Hect, E3 ligase catalytic domains"/>
    <property type="match status" value="1"/>
</dbReference>
<proteinExistence type="inferred from homology"/>
<dbReference type="FunFam" id="3.30.2160.10:FF:000001">
    <property type="entry name" value="E3 ubiquitin-protein ligase NEDD4-like"/>
    <property type="match status" value="1"/>
</dbReference>
<feature type="compositionally biased region" description="Basic and acidic residues" evidence="12">
    <location>
        <begin position="2769"/>
        <end position="2782"/>
    </location>
</feature>
<dbReference type="FunFam" id="3.90.1750.10:FF:000003">
    <property type="entry name" value="E3 ubiquitin-protein ligase UPL1"/>
    <property type="match status" value="1"/>
</dbReference>
<feature type="compositionally biased region" description="Acidic residues" evidence="12">
    <location>
        <begin position="2589"/>
        <end position="2609"/>
    </location>
</feature>
<feature type="region of interest" description="Disordered" evidence="12">
    <location>
        <begin position="3332"/>
        <end position="3415"/>
    </location>
</feature>
<evidence type="ECO:0000256" key="6">
    <source>
        <dbReference type="ARBA" id="ARBA00022679"/>
    </source>
</evidence>
<evidence type="ECO:0000256" key="11">
    <source>
        <dbReference type="PROSITE-ProRule" id="PRU00104"/>
    </source>
</evidence>
<feature type="region of interest" description="Disordered" evidence="12">
    <location>
        <begin position="226"/>
        <end position="246"/>
    </location>
</feature>
<evidence type="ECO:0000313" key="15">
    <source>
        <dbReference type="Proteomes" id="UP001172102"/>
    </source>
</evidence>
<evidence type="ECO:0000256" key="8">
    <source>
        <dbReference type="ARBA" id="ARBA00022816"/>
    </source>
</evidence>
<dbReference type="Gene3D" id="3.30.2410.10">
    <property type="entry name" value="Hect, E3 ligase catalytic domain"/>
    <property type="match status" value="1"/>
</dbReference>
<feature type="compositionally biased region" description="Basic and acidic residues" evidence="12">
    <location>
        <begin position="2062"/>
        <end position="2075"/>
    </location>
</feature>
<dbReference type="EC" id="2.3.2.26" evidence="4"/>
<dbReference type="PANTHER" id="PTHR11254">
    <property type="entry name" value="HECT DOMAIN UBIQUITIN-PROTEIN LIGASE"/>
    <property type="match status" value="1"/>
</dbReference>
<feature type="region of interest" description="Disordered" evidence="12">
    <location>
        <begin position="3018"/>
        <end position="3046"/>
    </location>
</feature>
<feature type="compositionally biased region" description="Acidic residues" evidence="12">
    <location>
        <begin position="2461"/>
        <end position="2534"/>
    </location>
</feature>
<evidence type="ECO:0000259" key="13">
    <source>
        <dbReference type="PROSITE" id="PS50237"/>
    </source>
</evidence>
<dbReference type="Pfam" id="PF06025">
    <property type="entry name" value="DUF913"/>
    <property type="match status" value="1"/>
</dbReference>
<feature type="region of interest" description="Disordered" evidence="12">
    <location>
        <begin position="2584"/>
        <end position="2616"/>
    </location>
</feature>
<dbReference type="InterPro" id="IPR050409">
    <property type="entry name" value="E3_ubiq-protein_ligase"/>
</dbReference>
<evidence type="ECO:0000256" key="9">
    <source>
        <dbReference type="ARBA" id="ARBA00023242"/>
    </source>
</evidence>
<dbReference type="Pfam" id="PF06012">
    <property type="entry name" value="DUF908"/>
    <property type="match status" value="1"/>
</dbReference>
<feature type="compositionally biased region" description="Basic and acidic residues" evidence="12">
    <location>
        <begin position="3397"/>
        <end position="3408"/>
    </location>
</feature>
<evidence type="ECO:0000256" key="5">
    <source>
        <dbReference type="ARBA" id="ARBA00022448"/>
    </source>
</evidence>
<feature type="compositionally biased region" description="Polar residues" evidence="12">
    <location>
        <begin position="1611"/>
        <end position="1622"/>
    </location>
</feature>
<feature type="region of interest" description="Disordered" evidence="12">
    <location>
        <begin position="2768"/>
        <end position="2794"/>
    </location>
</feature>
<dbReference type="InterPro" id="IPR025527">
    <property type="entry name" value="HUWE1/Rev1_UBM"/>
</dbReference>
<evidence type="ECO:0000256" key="4">
    <source>
        <dbReference type="ARBA" id="ARBA00012485"/>
    </source>
</evidence>
<gene>
    <name evidence="14" type="ORF">B0H67DRAFT_649151</name>
</gene>
<dbReference type="SMART" id="SM00119">
    <property type="entry name" value="HECTc"/>
    <property type="match status" value="1"/>
</dbReference>
<keyword evidence="8" id="KW-0509">mRNA transport</keyword>
<dbReference type="InterPro" id="IPR035983">
    <property type="entry name" value="Hect_E3_ubiquitin_ligase"/>
</dbReference>
<evidence type="ECO:0000256" key="1">
    <source>
        <dbReference type="ARBA" id="ARBA00000885"/>
    </source>
</evidence>
<dbReference type="InterPro" id="IPR000569">
    <property type="entry name" value="HECT_dom"/>
</dbReference>
<evidence type="ECO:0000256" key="2">
    <source>
        <dbReference type="ARBA" id="ARBA00004123"/>
    </source>
</evidence>
<feature type="region of interest" description="Disordered" evidence="12">
    <location>
        <begin position="1592"/>
        <end position="1637"/>
    </location>
</feature>
<keyword evidence="7 11" id="KW-0833">Ubl conjugation pathway</keyword>
<name>A0AA40DIT5_9PEZI</name>
<feature type="compositionally biased region" description="Low complexity" evidence="12">
    <location>
        <begin position="2891"/>
        <end position="2903"/>
    </location>
</feature>
<evidence type="ECO:0000256" key="10">
    <source>
        <dbReference type="ARBA" id="ARBA00034494"/>
    </source>
</evidence>
<comment type="pathway">
    <text evidence="3">Protein modification; protein ubiquitination.</text>
</comment>
<dbReference type="Pfam" id="PF00632">
    <property type="entry name" value="HECT"/>
    <property type="match status" value="1"/>
</dbReference>
<evidence type="ECO:0000256" key="3">
    <source>
        <dbReference type="ARBA" id="ARBA00004906"/>
    </source>
</evidence>
<dbReference type="GO" id="GO:0061630">
    <property type="term" value="F:ubiquitin protein ligase activity"/>
    <property type="evidence" value="ECO:0007669"/>
    <property type="project" value="UniProtKB-EC"/>
</dbReference>
<dbReference type="InterPro" id="IPR010309">
    <property type="entry name" value="E3_Ub_ligase_DUF908"/>
</dbReference>
<dbReference type="GO" id="GO:0005737">
    <property type="term" value="C:cytoplasm"/>
    <property type="evidence" value="ECO:0007669"/>
    <property type="project" value="TreeGrafter"/>
</dbReference>
<feature type="region of interest" description="Disordered" evidence="12">
    <location>
        <begin position="2062"/>
        <end position="2090"/>
    </location>
</feature>
<dbReference type="SUPFAM" id="SSF56204">
    <property type="entry name" value="Hect, E3 ligase catalytic domain"/>
    <property type="match status" value="1"/>
</dbReference>
<feature type="compositionally biased region" description="Acidic residues" evidence="12">
    <location>
        <begin position="2370"/>
        <end position="2379"/>
    </location>
</feature>
<feature type="active site" description="Glycyl thioester intermediate" evidence="11">
    <location>
        <position position="4016"/>
    </location>
</feature>
<sequence length="4049" mass="451522">MGKITKTMQPKHRETLSPWLKDYVQAAASAPLPMIPSKLDEFPSRWPFPRGDLYHWIPLLNRFDNIIESFCATYSLNEGFQTRDFGCDILLNTGAPVEYNAGETAWDKDSIIAVGFKADGDCKLITSILGFTQMLLEHCGNRSIYASSSHLNDLLNSTNLGVILAALKVGLELAQRYQASVKRMHSPSRQVSTALLANHYNIELDRVQCLAQTFVKTPIIRLSDALPTTPSASASKGKDKSHATSHKSVASMYANDLVAIAAPGQTDGTRWNGWGDLKVVYYPTTDNAETPAPESQPAERGPSSVPMTPTPLRRSSTTPSRTPQSSRAPASEDSPSNRSPAVAAESHVASGPKSVEIRQSTVQSTSIYDLLKLCPADMNKNSRYEFLNRLRICKAILGSPEDRQLALAVRLLAITNLAYIHPEASFIEKALKQDNDEPRRYQLVYQLAELIHPSVDGTNDIPLWLQSIAMVLLEAIMNFASKFADVLSALNANVNHGVLLYVLRKAVAEMNEDPEDDVEGKMTEQDWWRDSLFSLTLHMAMASRIGQDMSSAGLIDILVEILNLRSNIASRNYSMVLAFLDGLIYAHQGTFAMLTNASGLDAVAELIIHTVSSAKTLAKNGQGTSAQYHASLVDYDIPFFPQQTLKWLLKLIHHVMTNAFALWGNTDRLLRNLVDNSALLASLRFIIQDMRLFGSVVWTNAATLLSDFINNDPTSFAAISESGLIQTFLEAVTGRPVTIEQSTEAPKPEVDDEDEPGSPAFSDDAVTFERDDRPHPPTQEILEVPRDRPLAHGILPSTEAISAIPSVLNSISLNNLGMKMVVSSRALESFLEIFESPDHVHCMEVDPELAGNVGGSFDELARHHPILQPVISNAIIDMVARTVHLAKSKGVTSGWGAKLQVLDPTGKAVTADGSLLEKSAILVASRKGKEKSTDSDVEMVDASPAAVVTSDTQPDVAEPQPTGTTAPYTEITPYILAVSTFLSSVIGTSNLKKPFVKEGGIELLLNLMEAPSLQDDFGESPASRVLSQVVSQLIETNQIIGLPSLLNRIQAALETLQPLVTREGSYPFFAPFLIPDLSLRDASGDWDKTIVRKVANGTRVVKALVNLQTLIRTLYQCFPYSSRQATVTLPPVNVYDYYIRLIKLLGPLLREILTEEMSIATIVPQHWTVRKVLPPGGSDPAITGAVPTRENEDASVPDALSVSWTSGDQDSSIQTKNLSEEEQSTVQYHNYQTLRGLLHSILPCTLPFFQTLGKALLPRRGSDAYIRGHHLNLAGALAETILEQLKPPQKEPTVKDLQYWIIMFHTVHEMLIDPTRQTSDRTSVQLIIPVLIAFKEHGGLDVLNAMLRKFADEICNSSVDGEEASKPRLAAVGMRKILEIYAVIVNGKNVSDSLSQVSLGARTADRNRDYGHQLVVELRMAILPVVRQLWESEQLIEKSTTEVLSKIIDILKTIATADQESSAYRKSDKVPPVPIFKNRELFVPFNWAIHHDQVKSLSRSYNDEDLAREAVYRANGKADDAIEYCRAHQKGVVGSRNYIPEAEAYQPPSPKTNESADHPSARSQADLLRTDPMALDSLPALNSLIRDTIGGPVLGDLGEHSSDESNDNSHETSSQNSASQEVNGPLPAPSSSHQGPDSQVVTFVTKEDLDAERNKLQNDLIARCLDVIRAHPDSVFEVSDLIFNTVLKPDNEDKRAEVGEVLVNALMSFAVNDEEDRKSSGQSIAAYAHLLSLLLRHEKFFKSTVPSLKQNINEYLGFLKLPPASSNDELPPWMPYVLLIFEILLSDDAQPVEHKWTPPTSEDDTVEPPVLIARESNLSEDERSHLLSTVLDILPRIGKEESLAISVLRILVILTRDYAIAKIVGEKRNLQRLFVMAKQLCSAGSGRLKQSHISDSIMIILRHIVEDEQTIRQVMQAEIRQYMSNSQRNPRSSELHTYLRHFSYMALRSPKTFVEVTVEMLRLHRWAVSPSEGPPRPYLLALKEQATDSSIPLADSSIEPAVQATEDLTISDVKPTTESTDKEMADVSKTPAQELKRPVLENPDGVVHFLLCELLNYREVDDKESSTTVAKDPKAGSEPVGPSGDVTPLSPEDQALEAKEKEKKASKPIFKAEDHPIFVYRCFLLNCLAELLQSFNRAKVEFINFKRSAPVQTNTPIKPRTSVLNYLLNDLLCLSHTVLTMDSVAIKKKAATSTQAQAVLVALVTRTGEKPMDRHRDNFEYDDEPDLLFVRRFVLDTILRAYKEASVPGEAFDVRYGRMICLAELMSQMIGEKDKDPAPNNTRGTDPATARSQAQLKRLMYEKGYLAALTASIADIDLTFPNIKRTIKYILRVLRSLTKTAYLLSQSDVLPITSTDQIEEDVVSSSSLSEVDDDREETPDLYRNSTLGMLEPGREEDSEEDSQDDDDDMYDDEPYDEEMEYGDELSQDGEDNPSDDDDDEIGGMGPIEGLSGEPGVVEVIMGEDGDDDDMDEDDDDDEPTDEDDDDDLNSEDMEEVEDQIEIVDEEGNAIDDDGASGWESDTDDEDEDDEEELDYEAEAQDMHEAAQMQEFHEARTLSQQFPQIIRAAMDAEDMDGEDIRNFDERYLDDGVDEDDEEDEDEAEDEELYYDQDHPRDDFPANMPLGLGWDLAIEPQHRFRTGGSRSPFPAHPFMIGGPRDPLGDFRSYIRSSQTPAPNRTDDGINPLLLPGNRAGQEAAPRMNASSMIRLGPNNLVGVGMDGPLAFINDLVQSLPIGGRGSHALSFQITSEGPRGEVRQFSIPLNTAHAATREGRSEARRDWYQEPSQAVSFSPEQTVERWQEEAKMIFGYQHGDKAQILYHIILGTLTPAAIQHDKEVKAREEEEKKKREEERNRREEEDRKEREAREAEEKAIREKKEAEDRERAERELAMAAAHAADQAEAQGIEETHEPAEELQAMEGVESHSVEEPEQQQAPAATQRVVTMIRGEEVDVTELGIDPDYLAALPEEFREEVIAQTVSTRRSQAREQAVTEGENTEVFQEFLEALPDELRMEIVQQERQERRRRERDEQRRQQAAAGQDAAGADMDPASILLTFPPELRTQVLIDQGDDLMEHLPPELAAEARALAQRHGLSRQPQTIPRARDLARQAEASGAVDSKVQRRSIVQMLDKAGVATLLRLMFVTQAGSIRNYLFEVFQHVCENRQNRLEVISTLLQILQDGCTDMDAVERSFSQLSLKAKQPRDKDPKTPTSLKRTFTNISTNNQISTNSDVSPLLVVQQCLDLLVDLATKNPHVPSLFLTEHETVASTLKRSLSRKGKTKDVNSKAQKYAINSLLSLLDRSLIMESSSVMQFLADLLNKVTYPLQALERRRKEAEGEAKKQKPAGETAEPSAEGSDDAPTDQVPPEQASNFAGAVSTEEPIAESSAQPIAATSADNEPKQEDDEKKVRQLTPPTVPDHNLKLVINIFVARECSSKTFQNTISTIKNLSNIPGAKRVFGEELVHQARVLSENILSDLDDLLPHILKAESGTEIQGVALAKFSPGASEQNKLLRVLTALDHLFDSKGKKSDSAADSDVKENTKEDLLGSLYWNPTFGTMWDKLSACLSAIRQRENMLNVATILLPLIESLMVVCKNTTLNDGALSQSVAGKDMLLSSPPPENRIAGLFFTFTEEHRRILNELVRHNPKLMSGTFSLLVKNPKVLEFDNKRNYFNRSVHHKAGNQQTRSTHNALQLQVRREHVFHDSFKALYFKSGAEMKFGKLNIRFHGEEGVDAGGVTREWFQVLARQMFDPNYALFIPVSSDRTTFHPNKLSAINDEHLMFFKFIGRIIGKALYEGRLLDCYFSRAVYKRILGKAVSVKDMESFDPDYYKSLVWMLENDITDIITETFSIEDDEFGVTKVVDLIENGRNIPVTDENKHEYVRLIVEHKLLSSVKEQMEHFLKGFHDIIPEELIAIFNEQELELLISGLPDIDVDDWKSNTEYHNYTAASQQIQWFWRAVRSFDKEERAKLLQFVTGTSKVPLNGFKELEGMNGISRFNIHRDYGNKERLPSSHTCFNQLDLPEYENYDILRTQVLKAITAGSDYFGFA</sequence>
<feature type="region of interest" description="Disordered" evidence="12">
    <location>
        <begin position="1538"/>
        <end position="1563"/>
    </location>
</feature>
<feature type="compositionally biased region" description="Low complexity" evidence="12">
    <location>
        <begin position="306"/>
        <end position="327"/>
    </location>
</feature>
<feature type="domain" description="HECT" evidence="13">
    <location>
        <begin position="3713"/>
        <end position="4049"/>
    </location>
</feature>
<comment type="catalytic activity">
    <reaction evidence="1">
        <text>S-ubiquitinyl-[E2 ubiquitin-conjugating enzyme]-L-cysteine + [acceptor protein]-L-lysine = [E2 ubiquitin-conjugating enzyme]-L-cysteine + N(6)-ubiquitinyl-[acceptor protein]-L-lysine.</text>
        <dbReference type="EC" id="2.3.2.26"/>
    </reaction>
</comment>
<evidence type="ECO:0000313" key="14">
    <source>
        <dbReference type="EMBL" id="KAK0704735.1"/>
    </source>
</evidence>
<dbReference type="CDD" id="cd00078">
    <property type="entry name" value="HECTc"/>
    <property type="match status" value="1"/>
</dbReference>
<feature type="compositionally biased region" description="Basic and acidic residues" evidence="12">
    <location>
        <begin position="2835"/>
        <end position="2890"/>
    </location>
</feature>
<comment type="subcellular location">
    <subcellularLocation>
        <location evidence="2">Nucleus</location>
    </subcellularLocation>
</comment>
<reference evidence="14" key="1">
    <citation type="submission" date="2023-06" db="EMBL/GenBank/DDBJ databases">
        <title>Genome-scale phylogeny and comparative genomics of the fungal order Sordariales.</title>
        <authorList>
            <consortium name="Lawrence Berkeley National Laboratory"/>
            <person name="Hensen N."/>
            <person name="Bonometti L."/>
            <person name="Westerberg I."/>
            <person name="Brannstrom I.O."/>
            <person name="Guillou S."/>
            <person name="Cros-Aarteil S."/>
            <person name="Calhoun S."/>
            <person name="Haridas S."/>
            <person name="Kuo A."/>
            <person name="Mondo S."/>
            <person name="Pangilinan J."/>
            <person name="Riley R."/>
            <person name="Labutti K."/>
            <person name="Andreopoulos B."/>
            <person name="Lipzen A."/>
            <person name="Chen C."/>
            <person name="Yanf M."/>
            <person name="Daum C."/>
            <person name="Ng V."/>
            <person name="Clum A."/>
            <person name="Steindorff A."/>
            <person name="Ohm R."/>
            <person name="Martin F."/>
            <person name="Silar P."/>
            <person name="Natvig D."/>
            <person name="Lalanne C."/>
            <person name="Gautier V."/>
            <person name="Ament-Velasquez S.L."/>
            <person name="Kruys A."/>
            <person name="Hutchinson M.I."/>
            <person name="Powell A.J."/>
            <person name="Barry K."/>
            <person name="Miller A.N."/>
            <person name="Grigoriev I.V."/>
            <person name="Debuchy R."/>
            <person name="Gladieux P."/>
            <person name="Thoren M.H."/>
            <person name="Johannesson H."/>
        </authorList>
    </citation>
    <scope>NUCLEOTIDE SEQUENCE</scope>
    <source>
        <strain evidence="14">SMH4607-1</strain>
    </source>
</reference>
<keyword evidence="9" id="KW-0539">Nucleus</keyword>
<feature type="region of interest" description="Disordered" evidence="12">
    <location>
        <begin position="737"/>
        <end position="779"/>
    </location>
</feature>
<feature type="compositionally biased region" description="Basic and acidic residues" evidence="12">
    <location>
        <begin position="1597"/>
        <end position="1610"/>
    </location>
</feature>
<feature type="region of interest" description="Disordered" evidence="12">
    <location>
        <begin position="2835"/>
        <end position="2910"/>
    </location>
</feature>
<evidence type="ECO:0000256" key="12">
    <source>
        <dbReference type="SAM" id="MobiDB-lite"/>
    </source>
</evidence>
<dbReference type="GO" id="GO:0006511">
    <property type="term" value="P:ubiquitin-dependent protein catabolic process"/>
    <property type="evidence" value="ECO:0007669"/>
    <property type="project" value="TreeGrafter"/>
</dbReference>
<organism evidence="14 15">
    <name type="scientific">Lasiosphaeris hirsuta</name>
    <dbReference type="NCBI Taxonomy" id="260670"/>
    <lineage>
        <taxon>Eukaryota</taxon>
        <taxon>Fungi</taxon>
        <taxon>Dikarya</taxon>
        <taxon>Ascomycota</taxon>
        <taxon>Pezizomycotina</taxon>
        <taxon>Sordariomycetes</taxon>
        <taxon>Sordariomycetidae</taxon>
        <taxon>Sordariales</taxon>
        <taxon>Lasiosphaeriaceae</taxon>
        <taxon>Lasiosphaeris</taxon>
    </lineage>
</organism>
<feature type="compositionally biased region" description="Polar residues" evidence="12">
    <location>
        <begin position="2784"/>
        <end position="2794"/>
    </location>
</feature>
<feature type="compositionally biased region" description="Basic and acidic residues" evidence="12">
    <location>
        <begin position="3332"/>
        <end position="3341"/>
    </location>
</feature>
<dbReference type="PROSITE" id="PS50237">
    <property type="entry name" value="HECT"/>
    <property type="match status" value="1"/>
</dbReference>
<keyword evidence="6" id="KW-0808">Transferase</keyword>
<comment type="similarity">
    <text evidence="10">Belongs to the UPL family. TOM1/PTR1 subfamily.</text>
</comment>